<feature type="compositionally biased region" description="Basic residues" evidence="1">
    <location>
        <begin position="1"/>
        <end position="13"/>
    </location>
</feature>
<protein>
    <submittedName>
        <fullName evidence="2">Uncharacterized protein</fullName>
    </submittedName>
</protein>
<dbReference type="STRING" id="67801.A0A1B0C780"/>
<evidence type="ECO:0000313" key="2">
    <source>
        <dbReference type="EnsemblMetazoa" id="GPPI051073-PA"/>
    </source>
</evidence>
<evidence type="ECO:0000313" key="3">
    <source>
        <dbReference type="Proteomes" id="UP000092460"/>
    </source>
</evidence>
<organism evidence="2 3">
    <name type="scientific">Glossina palpalis gambiensis</name>
    <dbReference type="NCBI Taxonomy" id="67801"/>
    <lineage>
        <taxon>Eukaryota</taxon>
        <taxon>Metazoa</taxon>
        <taxon>Ecdysozoa</taxon>
        <taxon>Arthropoda</taxon>
        <taxon>Hexapoda</taxon>
        <taxon>Insecta</taxon>
        <taxon>Pterygota</taxon>
        <taxon>Neoptera</taxon>
        <taxon>Endopterygota</taxon>
        <taxon>Diptera</taxon>
        <taxon>Brachycera</taxon>
        <taxon>Muscomorpha</taxon>
        <taxon>Hippoboscoidea</taxon>
        <taxon>Glossinidae</taxon>
        <taxon>Glossina</taxon>
    </lineage>
</organism>
<feature type="compositionally biased region" description="Low complexity" evidence="1">
    <location>
        <begin position="65"/>
        <end position="76"/>
    </location>
</feature>
<dbReference type="VEuPathDB" id="VectorBase:GPPI051073"/>
<name>A0A1B0C780_9MUSC</name>
<dbReference type="EMBL" id="JXJN01027792">
    <property type="status" value="NOT_ANNOTATED_CDS"/>
    <property type="molecule type" value="Genomic_DNA"/>
</dbReference>
<proteinExistence type="predicted"/>
<dbReference type="Proteomes" id="UP000092460">
    <property type="component" value="Unassembled WGS sequence"/>
</dbReference>
<keyword evidence="3" id="KW-1185">Reference proteome</keyword>
<feature type="compositionally biased region" description="Pro residues" evidence="1">
    <location>
        <begin position="39"/>
        <end position="64"/>
    </location>
</feature>
<accession>A0A1B0C780</accession>
<dbReference type="AlphaFoldDB" id="A0A1B0C780"/>
<dbReference type="EnsemblMetazoa" id="GPPI051073-RA">
    <property type="protein sequence ID" value="GPPI051073-PA"/>
    <property type="gene ID" value="GPPI051073"/>
</dbReference>
<dbReference type="EMBL" id="JXJN01027793">
    <property type="status" value="NOT_ANNOTATED_CDS"/>
    <property type="molecule type" value="Genomic_DNA"/>
</dbReference>
<sequence length="589" mass="65263">MKAKSKRISTRRSRNGESPIRTPAPTPSPVSTPSIRTPAPTPSPVPTPPIRTPAPTPPPVPTPPIRTSVPTPSSVFTPPIHTPTPAASPVPTAIFEPIPAHTSVSKPTPIPTPIPSPFLTPISTPIRRSVYEEPSPQRIEKLATPPTLSVIPAIASPKQPENFVASETSYHSIKSDDKDTESKVDQVIGRTTALEDLNTTKIRSKECIRIKECIAEDGTQITQIVRHLSIEEIFNPNNDQDNMESNNNNVTPTTSPSVQDLVAHLKNFLAAFQKQCVDVQCLQRLGATLVEALSKIDLCKGGDKVKIMKTIETQYIESEIYDVPNCMSTIPHAASTQITMENHQNVEHFPQCSRGNRENREVNLQTLSVHDENKFVDCCCEQDYSEDKAYDNRRAVDQRKKQLPHFPPPPPMTYTTYENEHYRLPSCDISSAYYEPIPKTSPASQRHTIDCSAYSRRCRSKVNDISASLSPEDRNIMSLDIGNRGNTDMSSNSNYQRFQQKNRFLPRKQSILRRNDCSCTRSQSSSGLQSTSSSKYTDSFGALDGIGACSCAGEKSHVTHDSKSSNSIYKDCTSNICPHTLQQRSVDER</sequence>
<feature type="region of interest" description="Disordered" evidence="1">
    <location>
        <begin position="1"/>
        <end position="76"/>
    </location>
</feature>
<reference evidence="3" key="1">
    <citation type="submission" date="2015-01" db="EMBL/GenBank/DDBJ databases">
        <authorList>
            <person name="Aksoy S."/>
            <person name="Warren W."/>
            <person name="Wilson R.K."/>
        </authorList>
    </citation>
    <scope>NUCLEOTIDE SEQUENCE [LARGE SCALE GENOMIC DNA]</scope>
    <source>
        <strain evidence="3">IAEA</strain>
    </source>
</reference>
<evidence type="ECO:0000256" key="1">
    <source>
        <dbReference type="SAM" id="MobiDB-lite"/>
    </source>
</evidence>
<reference evidence="2" key="2">
    <citation type="submission" date="2020-05" db="UniProtKB">
        <authorList>
            <consortium name="EnsemblMetazoa"/>
        </authorList>
    </citation>
    <scope>IDENTIFICATION</scope>
    <source>
        <strain evidence="2">IAEA</strain>
    </source>
</reference>
<dbReference type="PRINTS" id="PR01217">
    <property type="entry name" value="PRICHEXTENSN"/>
</dbReference>
<dbReference type="EMBL" id="JXJN01027791">
    <property type="status" value="NOT_ANNOTATED_CDS"/>
    <property type="molecule type" value="Genomic_DNA"/>
</dbReference>